<evidence type="ECO:0000313" key="2">
    <source>
        <dbReference type="EMBL" id="VAW89587.1"/>
    </source>
</evidence>
<feature type="transmembrane region" description="Helical" evidence="1">
    <location>
        <begin position="117"/>
        <end position="134"/>
    </location>
</feature>
<protein>
    <submittedName>
        <fullName evidence="2">Uncharacterized protein</fullName>
    </submittedName>
</protein>
<sequence length="135" mass="15908">MEKNEFKTEWCLLQNQFDSYEKHSLYIKLVSIIVLLSAEISNVMSIFVVLVLMVLWLQDAIWKTFQSRIEPRLLQIEKYISEESEESAFQFNSEYHSVRLSGLSLINEYVHQSIRPTVAFPHIVLILILLVQYVL</sequence>
<feature type="transmembrane region" description="Helical" evidence="1">
    <location>
        <begin position="29"/>
        <end position="57"/>
    </location>
</feature>
<dbReference type="EMBL" id="UOFP01000282">
    <property type="protein sequence ID" value="VAW89587.1"/>
    <property type="molecule type" value="Genomic_DNA"/>
</dbReference>
<dbReference type="AlphaFoldDB" id="A0A3B0ZQG5"/>
<name>A0A3B0ZQG5_9ZZZZ</name>
<evidence type="ECO:0000256" key="1">
    <source>
        <dbReference type="SAM" id="Phobius"/>
    </source>
</evidence>
<reference evidence="2" key="1">
    <citation type="submission" date="2018-06" db="EMBL/GenBank/DDBJ databases">
        <authorList>
            <person name="Zhirakovskaya E."/>
        </authorList>
    </citation>
    <scope>NUCLEOTIDE SEQUENCE</scope>
</reference>
<keyword evidence="1" id="KW-0812">Transmembrane</keyword>
<organism evidence="2">
    <name type="scientific">hydrothermal vent metagenome</name>
    <dbReference type="NCBI Taxonomy" id="652676"/>
    <lineage>
        <taxon>unclassified sequences</taxon>
        <taxon>metagenomes</taxon>
        <taxon>ecological metagenomes</taxon>
    </lineage>
</organism>
<accession>A0A3B0ZQG5</accession>
<keyword evidence="1" id="KW-1133">Transmembrane helix</keyword>
<gene>
    <name evidence="2" type="ORF">MNBD_GAMMA18-1707</name>
</gene>
<proteinExistence type="predicted"/>
<keyword evidence="1" id="KW-0472">Membrane</keyword>